<dbReference type="Pfam" id="PF04892">
    <property type="entry name" value="VanZ"/>
    <property type="match status" value="1"/>
</dbReference>
<sequence length="169" mass="19334">MENNYKAAKRILFLVLIGWMLILTKFILFKESVNYYKHYFSAQSFRDHATKEALKYANTVPFKTITETFTSHNKSMTYKVLNLGGNILGFIPLGLVFPILFMALRSFVKTIIAVLFVSLIFELIQRYTGLGIFDVDDLLLNLTGGIAGYILYKVIRPVLKSQSKIGKFE</sequence>
<dbReference type="RefSeq" id="WP_171609417.1">
    <property type="nucleotide sequence ID" value="NZ_WHPF01000015.1"/>
</dbReference>
<evidence type="ECO:0000313" key="4">
    <source>
        <dbReference type="Proteomes" id="UP000598971"/>
    </source>
</evidence>
<evidence type="ECO:0000313" key="3">
    <source>
        <dbReference type="EMBL" id="NNV57471.1"/>
    </source>
</evidence>
<comment type="caution">
    <text evidence="3">The sequence shown here is derived from an EMBL/GenBank/DDBJ whole genome shotgun (WGS) entry which is preliminary data.</text>
</comment>
<reference evidence="3" key="1">
    <citation type="submission" date="2019-10" db="EMBL/GenBank/DDBJ databases">
        <title>Draft genome sequence of Panacibacter sp. KCS-6.</title>
        <authorList>
            <person name="Yim K.J."/>
        </authorList>
    </citation>
    <scope>NUCLEOTIDE SEQUENCE</scope>
    <source>
        <strain evidence="3">KCS-6</strain>
    </source>
</reference>
<feature type="transmembrane region" description="Helical" evidence="1">
    <location>
        <begin position="12"/>
        <end position="29"/>
    </location>
</feature>
<accession>A0A8J8JYN4</accession>
<organism evidence="3 4">
    <name type="scientific">Limnovirga soli</name>
    <dbReference type="NCBI Taxonomy" id="2656915"/>
    <lineage>
        <taxon>Bacteria</taxon>
        <taxon>Pseudomonadati</taxon>
        <taxon>Bacteroidota</taxon>
        <taxon>Chitinophagia</taxon>
        <taxon>Chitinophagales</taxon>
        <taxon>Chitinophagaceae</taxon>
        <taxon>Limnovirga</taxon>
    </lineage>
</organism>
<dbReference type="AlphaFoldDB" id="A0A8J8JYN4"/>
<feature type="transmembrane region" description="Helical" evidence="1">
    <location>
        <begin position="83"/>
        <end position="104"/>
    </location>
</feature>
<keyword evidence="1" id="KW-1133">Transmembrane helix</keyword>
<keyword evidence="1" id="KW-0812">Transmembrane</keyword>
<protein>
    <recommendedName>
        <fullName evidence="2">VanZ-like domain-containing protein</fullName>
    </recommendedName>
</protein>
<name>A0A8J8JYN4_9BACT</name>
<evidence type="ECO:0000259" key="2">
    <source>
        <dbReference type="Pfam" id="PF04892"/>
    </source>
</evidence>
<dbReference type="EMBL" id="WHPF01000015">
    <property type="protein sequence ID" value="NNV57471.1"/>
    <property type="molecule type" value="Genomic_DNA"/>
</dbReference>
<feature type="transmembrane region" description="Helical" evidence="1">
    <location>
        <begin position="111"/>
        <end position="132"/>
    </location>
</feature>
<keyword evidence="4" id="KW-1185">Reference proteome</keyword>
<dbReference type="PANTHER" id="PTHR36834:SF1">
    <property type="entry name" value="INTEGRAL MEMBRANE PROTEIN"/>
    <property type="match status" value="1"/>
</dbReference>
<dbReference type="Proteomes" id="UP000598971">
    <property type="component" value="Unassembled WGS sequence"/>
</dbReference>
<gene>
    <name evidence="3" type="ORF">GD597_18505</name>
</gene>
<keyword evidence="1" id="KW-0472">Membrane</keyword>
<dbReference type="InterPro" id="IPR006976">
    <property type="entry name" value="VanZ-like"/>
</dbReference>
<dbReference type="InterPro" id="IPR053150">
    <property type="entry name" value="Teicoplanin_resist-assoc"/>
</dbReference>
<evidence type="ECO:0000256" key="1">
    <source>
        <dbReference type="SAM" id="Phobius"/>
    </source>
</evidence>
<feature type="transmembrane region" description="Helical" evidence="1">
    <location>
        <begin position="138"/>
        <end position="155"/>
    </location>
</feature>
<dbReference type="PANTHER" id="PTHR36834">
    <property type="entry name" value="MEMBRANE PROTEIN-RELATED"/>
    <property type="match status" value="1"/>
</dbReference>
<feature type="domain" description="VanZ-like" evidence="2">
    <location>
        <begin position="19"/>
        <end position="155"/>
    </location>
</feature>
<proteinExistence type="predicted"/>